<proteinExistence type="predicted"/>
<gene>
    <name evidence="1" type="ORF">AWB67_06751</name>
</gene>
<sequence length="68" mass="7568">MLSLHEFAALMLVRDALDQSELSADDLEALLGRHLVTRETLASGCQRLHLTRDGRLMLDAVSRIPLIV</sequence>
<reference evidence="1" key="1">
    <citation type="submission" date="2016-01" db="EMBL/GenBank/DDBJ databases">
        <authorList>
            <person name="Peeters C."/>
        </authorList>
    </citation>
    <scope>NUCLEOTIDE SEQUENCE [LARGE SCALE GENOMIC DNA]</scope>
    <source>
        <strain evidence="1">LMG 22937</strain>
    </source>
</reference>
<evidence type="ECO:0000313" key="2">
    <source>
        <dbReference type="Proteomes" id="UP000054925"/>
    </source>
</evidence>
<name>A0A158KU65_9BURK</name>
<comment type="caution">
    <text evidence="1">The sequence shown here is derived from an EMBL/GenBank/DDBJ whole genome shotgun (WGS) entry which is preliminary data.</text>
</comment>
<dbReference type="Proteomes" id="UP000054925">
    <property type="component" value="Unassembled WGS sequence"/>
</dbReference>
<evidence type="ECO:0008006" key="3">
    <source>
        <dbReference type="Google" id="ProtNLM"/>
    </source>
</evidence>
<dbReference type="EMBL" id="FCOL02000135">
    <property type="protein sequence ID" value="SAL84716.1"/>
    <property type="molecule type" value="Genomic_DNA"/>
</dbReference>
<organism evidence="1 2">
    <name type="scientific">Caballeronia terrestris</name>
    <dbReference type="NCBI Taxonomy" id="1226301"/>
    <lineage>
        <taxon>Bacteria</taxon>
        <taxon>Pseudomonadati</taxon>
        <taxon>Pseudomonadota</taxon>
        <taxon>Betaproteobacteria</taxon>
        <taxon>Burkholderiales</taxon>
        <taxon>Burkholderiaceae</taxon>
        <taxon>Caballeronia</taxon>
    </lineage>
</organism>
<accession>A0A158KU65</accession>
<keyword evidence="2" id="KW-1185">Reference proteome</keyword>
<protein>
    <recommendedName>
        <fullName evidence="3">Preprotein translocase subunit SecA</fullName>
    </recommendedName>
</protein>
<dbReference type="OrthoDB" id="9034987at2"/>
<dbReference type="AlphaFoldDB" id="A0A158KU65"/>
<evidence type="ECO:0000313" key="1">
    <source>
        <dbReference type="EMBL" id="SAL84716.1"/>
    </source>
</evidence>